<dbReference type="CDD" id="cd07346">
    <property type="entry name" value="ABC_6TM_exporters"/>
    <property type="match status" value="1"/>
</dbReference>
<evidence type="ECO:0000256" key="3">
    <source>
        <dbReference type="ARBA" id="ARBA00022741"/>
    </source>
</evidence>
<dbReference type="Pfam" id="PF00664">
    <property type="entry name" value="ABC_membrane"/>
    <property type="match status" value="1"/>
</dbReference>
<dbReference type="InterPro" id="IPR027417">
    <property type="entry name" value="P-loop_NTPase"/>
</dbReference>
<dbReference type="Gene3D" id="3.40.50.300">
    <property type="entry name" value="P-loop containing nucleotide triphosphate hydrolases"/>
    <property type="match status" value="1"/>
</dbReference>
<gene>
    <name evidence="10" type="ORF">BFO01nite_24390</name>
</gene>
<keyword evidence="3" id="KW-0547">Nucleotide-binding</keyword>
<feature type="domain" description="ABC transmembrane type-1" evidence="9">
    <location>
        <begin position="21"/>
        <end position="305"/>
    </location>
</feature>
<dbReference type="InterPro" id="IPR036640">
    <property type="entry name" value="ABC1_TM_sf"/>
</dbReference>
<keyword evidence="5 7" id="KW-1133">Transmembrane helix</keyword>
<feature type="transmembrane region" description="Helical" evidence="7">
    <location>
        <begin position="244"/>
        <end position="272"/>
    </location>
</feature>
<proteinExistence type="predicted"/>
<dbReference type="InterPro" id="IPR039421">
    <property type="entry name" value="Type_1_exporter"/>
</dbReference>
<evidence type="ECO:0000313" key="10">
    <source>
        <dbReference type="EMBL" id="GED58307.1"/>
    </source>
</evidence>
<feature type="domain" description="ABC transporter" evidence="8">
    <location>
        <begin position="336"/>
        <end position="569"/>
    </location>
</feature>
<reference evidence="10 11" key="1">
    <citation type="submission" date="2019-06" db="EMBL/GenBank/DDBJ databases">
        <title>Whole genome shotgun sequence of Brevibacillus formosus NBRC 15716.</title>
        <authorList>
            <person name="Hosoyama A."/>
            <person name="Uohara A."/>
            <person name="Ohji S."/>
            <person name="Ichikawa N."/>
        </authorList>
    </citation>
    <scope>NUCLEOTIDE SEQUENCE [LARGE SCALE GENOMIC DNA]</scope>
    <source>
        <strain evidence="10 11">NBRC 15716</strain>
    </source>
</reference>
<organism evidence="10 11">
    <name type="scientific">Brevibacillus formosus</name>
    <dbReference type="NCBI Taxonomy" id="54913"/>
    <lineage>
        <taxon>Bacteria</taxon>
        <taxon>Bacillati</taxon>
        <taxon>Bacillota</taxon>
        <taxon>Bacilli</taxon>
        <taxon>Bacillales</taxon>
        <taxon>Paenibacillaceae</taxon>
        <taxon>Brevibacillus</taxon>
    </lineage>
</organism>
<dbReference type="Proteomes" id="UP000319498">
    <property type="component" value="Unassembled WGS sequence"/>
</dbReference>
<evidence type="ECO:0000259" key="8">
    <source>
        <dbReference type="PROSITE" id="PS50893"/>
    </source>
</evidence>
<dbReference type="InterPro" id="IPR003439">
    <property type="entry name" value="ABC_transporter-like_ATP-bd"/>
</dbReference>
<evidence type="ECO:0000256" key="1">
    <source>
        <dbReference type="ARBA" id="ARBA00004651"/>
    </source>
</evidence>
<accession>A0ABQ0T4Y2</accession>
<name>A0ABQ0T4Y2_9BACL</name>
<dbReference type="GeneID" id="87584027"/>
<dbReference type="RefSeq" id="WP_236697798.1">
    <property type="nucleotide sequence ID" value="NZ_BJOL01000013.1"/>
</dbReference>
<protein>
    <submittedName>
        <fullName evidence="10">ABC transporter ATP-binding protein</fullName>
    </submittedName>
</protein>
<feature type="transmembrane region" description="Helical" evidence="7">
    <location>
        <begin position="165"/>
        <end position="185"/>
    </location>
</feature>
<dbReference type="SUPFAM" id="SSF52540">
    <property type="entry name" value="P-loop containing nucleoside triphosphate hydrolases"/>
    <property type="match status" value="1"/>
</dbReference>
<dbReference type="SUPFAM" id="SSF90123">
    <property type="entry name" value="ABC transporter transmembrane region"/>
    <property type="match status" value="1"/>
</dbReference>
<dbReference type="PANTHER" id="PTHR24221:SF397">
    <property type="entry name" value="ABC TRANSPORTER, ATP-BINDING TRANSMEMBRANE PROTEIN"/>
    <property type="match status" value="1"/>
</dbReference>
<comment type="caution">
    <text evidence="10">The sequence shown here is derived from an EMBL/GenBank/DDBJ whole genome shotgun (WGS) entry which is preliminary data.</text>
</comment>
<dbReference type="InterPro" id="IPR017871">
    <property type="entry name" value="ABC_transporter-like_CS"/>
</dbReference>
<feature type="transmembrane region" description="Helical" evidence="7">
    <location>
        <begin position="21"/>
        <end position="41"/>
    </location>
</feature>
<keyword evidence="6 7" id="KW-0472">Membrane</keyword>
<dbReference type="PROSITE" id="PS50893">
    <property type="entry name" value="ABC_TRANSPORTER_2"/>
    <property type="match status" value="1"/>
</dbReference>
<dbReference type="GO" id="GO:0005524">
    <property type="term" value="F:ATP binding"/>
    <property type="evidence" value="ECO:0007669"/>
    <property type="project" value="UniProtKB-KW"/>
</dbReference>
<comment type="subcellular location">
    <subcellularLocation>
        <location evidence="1">Cell membrane</location>
        <topology evidence="1">Multi-pass membrane protein</topology>
    </subcellularLocation>
</comment>
<dbReference type="InterPro" id="IPR011527">
    <property type="entry name" value="ABC1_TM_dom"/>
</dbReference>
<evidence type="ECO:0000256" key="7">
    <source>
        <dbReference type="SAM" id="Phobius"/>
    </source>
</evidence>
<dbReference type="PANTHER" id="PTHR24221">
    <property type="entry name" value="ATP-BINDING CASSETTE SUB-FAMILY B"/>
    <property type="match status" value="1"/>
</dbReference>
<evidence type="ECO:0000256" key="2">
    <source>
        <dbReference type="ARBA" id="ARBA00022692"/>
    </source>
</evidence>
<evidence type="ECO:0000256" key="6">
    <source>
        <dbReference type="ARBA" id="ARBA00023136"/>
    </source>
</evidence>
<dbReference type="PROSITE" id="PS50929">
    <property type="entry name" value="ABC_TM1F"/>
    <property type="match status" value="1"/>
</dbReference>
<keyword evidence="4 10" id="KW-0067">ATP-binding</keyword>
<evidence type="ECO:0000256" key="4">
    <source>
        <dbReference type="ARBA" id="ARBA00022840"/>
    </source>
</evidence>
<evidence type="ECO:0000313" key="11">
    <source>
        <dbReference type="Proteomes" id="UP000319498"/>
    </source>
</evidence>
<dbReference type="InterPro" id="IPR003593">
    <property type="entry name" value="AAA+_ATPase"/>
</dbReference>
<dbReference type="Gene3D" id="1.20.1560.10">
    <property type="entry name" value="ABC transporter type 1, transmembrane domain"/>
    <property type="match status" value="1"/>
</dbReference>
<evidence type="ECO:0000259" key="9">
    <source>
        <dbReference type="PROSITE" id="PS50929"/>
    </source>
</evidence>
<dbReference type="Pfam" id="PF00005">
    <property type="entry name" value="ABC_tran"/>
    <property type="match status" value="1"/>
</dbReference>
<dbReference type="SMART" id="SM00382">
    <property type="entry name" value="AAA"/>
    <property type="match status" value="1"/>
</dbReference>
<dbReference type="EMBL" id="BJOL01000013">
    <property type="protein sequence ID" value="GED58307.1"/>
    <property type="molecule type" value="Genomic_DNA"/>
</dbReference>
<dbReference type="PROSITE" id="PS00211">
    <property type="entry name" value="ABC_TRANSPORTER_1"/>
    <property type="match status" value="1"/>
</dbReference>
<feature type="transmembrane region" description="Helical" evidence="7">
    <location>
        <begin position="61"/>
        <end position="78"/>
    </location>
</feature>
<keyword evidence="11" id="KW-1185">Reference proteome</keyword>
<evidence type="ECO:0000256" key="5">
    <source>
        <dbReference type="ARBA" id="ARBA00022989"/>
    </source>
</evidence>
<sequence>MQVSMLNNITAGKPRALIRPVIYTTLANLAQIVPFALLVEAARLIFEPFAQPGALLNIERLWWVCGWMAVSLLLLFLCEIPAYRTQFRGAYSTAAEGRTKLAEHLRRLSLGYLNKRDPGDLANMMMGDFTMVEHGISHLVPQMLGAIIMPVMAIVGLSFMDWRMALALFAAFPIAILLVLMTSGLQRRLGATHMRAKIDAANRFQEYLNGIRVIKAYNLTGERFVRLEQSFREFMRQSIRIEGLLGPIVLAAIAFIRAGLTLMVMVGVYLLVAGRIDLITFVMFLLVGTRIFDPLTAALVNYAEFRYHEQAGERIVQLLAEPIMTGEQQPSAENDVKLTGVSFGYLEKNVLNNVSMHMPVGSFTALVGPSGSGKSTVMRLIARFYDPSQGTVLLGNQPLVDMDPEALLSRVSMVFQDVYLFQDTIANNIRFGKRDATQAEVEEAAKQACCHDFIMKLPDGYDTLVGEGGSTLSGGEKQRISIARAILKNAPIILLDEATASLDPENEAQIQKAIDTLIEGRTVIAIAHRLKTIRNADNIYVLENGTVVESGQHDELVKKNGLYARLWKLQQATGGWRLSS</sequence>
<keyword evidence="2 7" id="KW-0812">Transmembrane</keyword>
<feature type="transmembrane region" description="Helical" evidence="7">
    <location>
        <begin position="139"/>
        <end position="159"/>
    </location>
</feature>